<reference evidence="1 2" key="1">
    <citation type="journal article" date="2023" name="J. Hered.">
        <title>Chromosome-level genome of the wood stork (Mycteria americana) provides insight into avian chromosome evolution.</title>
        <authorList>
            <person name="Flamio R. Jr."/>
            <person name="Ramstad K.M."/>
        </authorList>
    </citation>
    <scope>NUCLEOTIDE SEQUENCE [LARGE SCALE GENOMIC DNA]</scope>
    <source>
        <strain evidence="1">JAX WOST 10</strain>
    </source>
</reference>
<proteinExistence type="predicted"/>
<name>A0AAN7PGI0_MYCAM</name>
<protein>
    <submittedName>
        <fullName evidence="1">Uncharacterized protein</fullName>
    </submittedName>
</protein>
<organism evidence="1 2">
    <name type="scientific">Mycteria americana</name>
    <name type="common">Wood stork</name>
    <dbReference type="NCBI Taxonomy" id="33587"/>
    <lineage>
        <taxon>Eukaryota</taxon>
        <taxon>Metazoa</taxon>
        <taxon>Chordata</taxon>
        <taxon>Craniata</taxon>
        <taxon>Vertebrata</taxon>
        <taxon>Euteleostomi</taxon>
        <taxon>Archelosauria</taxon>
        <taxon>Archosauria</taxon>
        <taxon>Dinosauria</taxon>
        <taxon>Saurischia</taxon>
        <taxon>Theropoda</taxon>
        <taxon>Coelurosauria</taxon>
        <taxon>Aves</taxon>
        <taxon>Neognathae</taxon>
        <taxon>Neoaves</taxon>
        <taxon>Aequornithes</taxon>
        <taxon>Ciconiiformes</taxon>
        <taxon>Ciconiidae</taxon>
        <taxon>Mycteria</taxon>
    </lineage>
</organism>
<evidence type="ECO:0000313" key="1">
    <source>
        <dbReference type="EMBL" id="KAK4825788.1"/>
    </source>
</evidence>
<sequence>MIYMTQLDRLLGTFPEYLTAHMHSWSPINKATKNVCVKMLRNIKAYIHIIQGPKESVTVKSLIMTVMMELVLFQIIDIMGEIFKVQRYQCQNKLCHLIIALDQGPLTVEITVHLKKRDEGWKRPLRSSSPIIILTLPSPPLNHSLSTTSTCLLNTSREGDSTTSLGSLFQGLATLSVKKFFLISNLNFPWRNLRPSPLVLWLVTWEKRPTDTHLITTSFQTLHQLRCPSLDTLQHLNIFLVVRGPKLNTVFEVRPHQYRVQGDNHFSSPSGHTVSATSQDAIGLLGHLGTLLALTKPALCGPRGTRSTPAHYNTLNRMDRHRVIDDHYSPDRERDGDSTTSLGSLFQCFTTLSVKKFFLISNLNLS</sequence>
<gene>
    <name evidence="1" type="ORF">QYF61_002372</name>
</gene>
<comment type="caution">
    <text evidence="1">The sequence shown here is derived from an EMBL/GenBank/DDBJ whole genome shotgun (WGS) entry which is preliminary data.</text>
</comment>
<dbReference type="Proteomes" id="UP001333110">
    <property type="component" value="Unassembled WGS sequence"/>
</dbReference>
<accession>A0AAN7PGI0</accession>
<dbReference type="EMBL" id="JAUNZN010000002">
    <property type="protein sequence ID" value="KAK4825788.1"/>
    <property type="molecule type" value="Genomic_DNA"/>
</dbReference>
<keyword evidence="2" id="KW-1185">Reference proteome</keyword>
<dbReference type="AlphaFoldDB" id="A0AAN7PGI0"/>
<evidence type="ECO:0000313" key="2">
    <source>
        <dbReference type="Proteomes" id="UP001333110"/>
    </source>
</evidence>